<feature type="region of interest" description="Disordered" evidence="1">
    <location>
        <begin position="1"/>
        <end position="22"/>
    </location>
</feature>
<dbReference type="EMBL" id="JAWZYT010003832">
    <property type="protein sequence ID" value="KAK4296551.1"/>
    <property type="molecule type" value="Genomic_DNA"/>
</dbReference>
<evidence type="ECO:0000313" key="2">
    <source>
        <dbReference type="EMBL" id="KAK4296551.1"/>
    </source>
</evidence>
<proteinExistence type="predicted"/>
<evidence type="ECO:0000256" key="1">
    <source>
        <dbReference type="SAM" id="MobiDB-lite"/>
    </source>
</evidence>
<comment type="caution">
    <text evidence="2">The sequence shown here is derived from an EMBL/GenBank/DDBJ whole genome shotgun (WGS) entry which is preliminary data.</text>
</comment>
<gene>
    <name evidence="2" type="ORF">Pmani_030976</name>
</gene>
<keyword evidence="3" id="KW-1185">Reference proteome</keyword>
<dbReference type="Proteomes" id="UP001292094">
    <property type="component" value="Unassembled WGS sequence"/>
</dbReference>
<accession>A0AAE1NWK3</accession>
<name>A0AAE1NWK3_9EUCA</name>
<dbReference type="AlphaFoldDB" id="A0AAE1NWK3"/>
<reference evidence="2" key="1">
    <citation type="submission" date="2023-11" db="EMBL/GenBank/DDBJ databases">
        <title>Genome assemblies of two species of porcelain crab, Petrolisthes cinctipes and Petrolisthes manimaculis (Anomura: Porcellanidae).</title>
        <authorList>
            <person name="Angst P."/>
        </authorList>
    </citation>
    <scope>NUCLEOTIDE SEQUENCE</scope>
    <source>
        <strain evidence="2">PB745_02</strain>
        <tissue evidence="2">Gill</tissue>
    </source>
</reference>
<organism evidence="2 3">
    <name type="scientific">Petrolisthes manimaculis</name>
    <dbReference type="NCBI Taxonomy" id="1843537"/>
    <lineage>
        <taxon>Eukaryota</taxon>
        <taxon>Metazoa</taxon>
        <taxon>Ecdysozoa</taxon>
        <taxon>Arthropoda</taxon>
        <taxon>Crustacea</taxon>
        <taxon>Multicrustacea</taxon>
        <taxon>Malacostraca</taxon>
        <taxon>Eumalacostraca</taxon>
        <taxon>Eucarida</taxon>
        <taxon>Decapoda</taxon>
        <taxon>Pleocyemata</taxon>
        <taxon>Anomura</taxon>
        <taxon>Galatheoidea</taxon>
        <taxon>Porcellanidae</taxon>
        <taxon>Petrolisthes</taxon>
    </lineage>
</organism>
<sequence length="67" mass="7992">MGKERVVGDGKERNSCKRRSDDEKSICWTDADYDDGDVRTVRRIKESLYEYCDDKWKREEGIIEDNK</sequence>
<protein>
    <submittedName>
        <fullName evidence="2">Uncharacterized protein</fullName>
    </submittedName>
</protein>
<evidence type="ECO:0000313" key="3">
    <source>
        <dbReference type="Proteomes" id="UP001292094"/>
    </source>
</evidence>